<dbReference type="Pfam" id="PF09720">
    <property type="entry name" value="Unstab_antitox"/>
    <property type="match status" value="1"/>
</dbReference>
<evidence type="ECO:0000313" key="1">
    <source>
        <dbReference type="EMBL" id="PRM90498.1"/>
    </source>
</evidence>
<sequence length="66" mass="7734">MSINELLEQALALNVNERTKLIDELFKSIDKPDEEIEQIWADEADKRLEAYRKGELKAVPMENIFK</sequence>
<accession>A0A2S9SV94</accession>
<dbReference type="AlphaFoldDB" id="A0A2S9SV94"/>
<protein>
    <submittedName>
        <fullName evidence="1">Addiction module protein</fullName>
    </submittedName>
</protein>
<evidence type="ECO:0000313" key="2">
    <source>
        <dbReference type="Proteomes" id="UP000238649"/>
    </source>
</evidence>
<dbReference type="RefSeq" id="WP_105911171.1">
    <property type="nucleotide sequence ID" value="NZ_NXGH01000004.1"/>
</dbReference>
<name>A0A2S9SV94_9BACT</name>
<comment type="caution">
    <text evidence="1">The sequence shown here is derived from an EMBL/GenBank/DDBJ whole genome shotgun (WGS) entry which is preliminary data.</text>
</comment>
<dbReference type="NCBIfam" id="TIGR02574">
    <property type="entry name" value="stabl_TIGR02574"/>
    <property type="match status" value="1"/>
</dbReference>
<organism evidence="1 2">
    <name type="scientific">Aliarcobacter cryaerophilus</name>
    <dbReference type="NCBI Taxonomy" id="28198"/>
    <lineage>
        <taxon>Bacteria</taxon>
        <taxon>Pseudomonadati</taxon>
        <taxon>Campylobacterota</taxon>
        <taxon>Epsilonproteobacteria</taxon>
        <taxon>Campylobacterales</taxon>
        <taxon>Arcobacteraceae</taxon>
        <taxon>Aliarcobacter</taxon>
    </lineage>
</organism>
<gene>
    <name evidence="1" type="ORF">CJ671_02610</name>
</gene>
<dbReference type="InterPro" id="IPR013406">
    <property type="entry name" value="CHP02574_addiction_mod"/>
</dbReference>
<proteinExistence type="predicted"/>
<reference evidence="1 2" key="1">
    <citation type="submission" date="2017-09" db="EMBL/GenBank/DDBJ databases">
        <title>Reassesment of A. cryaerophilus.</title>
        <authorList>
            <person name="Perez-Cataluna A."/>
            <person name="Collado L."/>
            <person name="Salgado O."/>
            <person name="Lefinanco V."/>
            <person name="Figueras M.J."/>
        </authorList>
    </citation>
    <scope>NUCLEOTIDE SEQUENCE [LARGE SCALE GENOMIC DNA]</scope>
    <source>
        <strain evidence="1 2">LMG 9871</strain>
    </source>
</reference>
<dbReference type="Proteomes" id="UP000238649">
    <property type="component" value="Unassembled WGS sequence"/>
</dbReference>
<dbReference type="OrthoDB" id="5347864at2"/>
<dbReference type="EMBL" id="NXGH01000004">
    <property type="protein sequence ID" value="PRM90498.1"/>
    <property type="molecule type" value="Genomic_DNA"/>
</dbReference>